<reference evidence="1" key="2">
    <citation type="submission" date="2020-09" db="EMBL/GenBank/DDBJ databases">
        <authorList>
            <person name="Sun Q."/>
            <person name="Zhou Y."/>
        </authorList>
    </citation>
    <scope>NUCLEOTIDE SEQUENCE</scope>
    <source>
        <strain evidence="1">CGMCC 1.12408</strain>
    </source>
</reference>
<gene>
    <name evidence="1" type="ORF">GCM10008025_25990</name>
</gene>
<name>A0A916WAZ0_9BACI</name>
<dbReference type="EMBL" id="BMEY01000013">
    <property type="protein sequence ID" value="GGA81474.1"/>
    <property type="molecule type" value="Genomic_DNA"/>
</dbReference>
<evidence type="ECO:0000313" key="1">
    <source>
        <dbReference type="EMBL" id="GGA81474.1"/>
    </source>
</evidence>
<accession>A0A916WAZ0</accession>
<evidence type="ECO:0000313" key="2">
    <source>
        <dbReference type="Proteomes" id="UP000613512"/>
    </source>
</evidence>
<organism evidence="1 2">
    <name type="scientific">Ornithinibacillus halotolerans</name>
    <dbReference type="NCBI Taxonomy" id="1274357"/>
    <lineage>
        <taxon>Bacteria</taxon>
        <taxon>Bacillati</taxon>
        <taxon>Bacillota</taxon>
        <taxon>Bacilli</taxon>
        <taxon>Bacillales</taxon>
        <taxon>Bacillaceae</taxon>
        <taxon>Ornithinibacillus</taxon>
    </lineage>
</organism>
<dbReference type="Proteomes" id="UP000613512">
    <property type="component" value="Unassembled WGS sequence"/>
</dbReference>
<dbReference type="AlphaFoldDB" id="A0A916WAZ0"/>
<reference evidence="1" key="1">
    <citation type="journal article" date="2014" name="Int. J. Syst. Evol. Microbiol.">
        <title>Complete genome sequence of Corynebacterium casei LMG S-19264T (=DSM 44701T), isolated from a smear-ripened cheese.</title>
        <authorList>
            <consortium name="US DOE Joint Genome Institute (JGI-PGF)"/>
            <person name="Walter F."/>
            <person name="Albersmeier A."/>
            <person name="Kalinowski J."/>
            <person name="Ruckert C."/>
        </authorList>
    </citation>
    <scope>NUCLEOTIDE SEQUENCE</scope>
    <source>
        <strain evidence="1">CGMCC 1.12408</strain>
    </source>
</reference>
<dbReference type="RefSeq" id="WP_188385095.1">
    <property type="nucleotide sequence ID" value="NZ_BMEY01000013.1"/>
</dbReference>
<proteinExistence type="predicted"/>
<protein>
    <submittedName>
        <fullName evidence="1">Uncharacterized protein</fullName>
    </submittedName>
</protein>
<keyword evidence="2" id="KW-1185">Reference proteome</keyword>
<sequence>MDIHSVELHNIAKKYKRLFESYSINAGGCLINNHEFYWVNYYRLGKMVGHAVISPNEVMDKDEYKQAFHYLARSSQIRANLSTNGGFRARINMESFRIIERFLDNILLVVDEEDKQVVSKCLGSIQSNLNLQDRIVEIYNSFHQKEEKIQKGEVKFCTDEYLEFTLDCLWEIEYLQYTQFTLQYDAIPLLEYIKKLTNKNRNVKKLVSSEINLYLKEFIKSKDSLFNSIKNLTFHPEIAPEVSKDRHMTLARDTLLKSIEEVTNEALKDLRFPKLVMTERGD</sequence>
<comment type="caution">
    <text evidence="1">The sequence shown here is derived from an EMBL/GenBank/DDBJ whole genome shotgun (WGS) entry which is preliminary data.</text>
</comment>